<dbReference type="PANTHER" id="PTHR39186">
    <property type="entry name" value="DUF2071 FAMILY PROTEIN"/>
    <property type="match status" value="1"/>
</dbReference>
<dbReference type="InterPro" id="IPR023375">
    <property type="entry name" value="ADC_dom_sf"/>
</dbReference>
<dbReference type="EMBL" id="VNJI01000001">
    <property type="protein sequence ID" value="TVY11892.1"/>
    <property type="molecule type" value="Genomic_DNA"/>
</dbReference>
<dbReference type="InterPro" id="IPR018644">
    <property type="entry name" value="DUF2071"/>
</dbReference>
<dbReference type="SUPFAM" id="SSF160104">
    <property type="entry name" value="Acetoacetate decarboxylase-like"/>
    <property type="match status" value="1"/>
</dbReference>
<accession>A0A559KID4</accession>
<evidence type="ECO:0000313" key="1">
    <source>
        <dbReference type="EMBL" id="TVY11892.1"/>
    </source>
</evidence>
<sequence>MDIVQPRTASGSLTRIAVLFFLNANTTNKSNGGWSRMLNEQRPWPVPKSPWIIKQIWHDLLFLHYPVAIEAIQPYIPKGLVLDTFEGKAWISIVPFWMSHIRLRWTPPMPVVSKALELNVRTYVLVGNKPGVYFFSLDIDGLLGVMVGRACFKLPYYYAKMKLDRIAHTVDYQSKRTKDGQQTFEGSYQAASEKFHAKQGSLDYWLVERYCLYSHLKGKNYICEIDHEPWNLQRVDYKVTNNTMLANYNIELPEPYAAHYCPKNEVHIWPLKRIR</sequence>
<reference evidence="1 2" key="1">
    <citation type="submission" date="2019-07" db="EMBL/GenBank/DDBJ databases">
        <authorList>
            <person name="Kim J."/>
        </authorList>
    </citation>
    <scope>NUCLEOTIDE SEQUENCE [LARGE SCALE GENOMIC DNA]</scope>
    <source>
        <strain evidence="1 2">JC52</strain>
    </source>
</reference>
<dbReference type="Proteomes" id="UP000317036">
    <property type="component" value="Unassembled WGS sequence"/>
</dbReference>
<dbReference type="PANTHER" id="PTHR39186:SF1">
    <property type="entry name" value="DUF2071 DOMAIN-CONTAINING PROTEIN"/>
    <property type="match status" value="1"/>
</dbReference>
<dbReference type="Gene3D" id="2.40.400.10">
    <property type="entry name" value="Acetoacetate decarboxylase-like"/>
    <property type="match status" value="1"/>
</dbReference>
<dbReference type="Pfam" id="PF09844">
    <property type="entry name" value="DUF2071"/>
    <property type="match status" value="1"/>
</dbReference>
<dbReference type="AlphaFoldDB" id="A0A559KID4"/>
<comment type="caution">
    <text evidence="1">The sequence shown here is derived from an EMBL/GenBank/DDBJ whole genome shotgun (WGS) entry which is preliminary data.</text>
</comment>
<gene>
    <name evidence="1" type="ORF">FPZ49_00970</name>
</gene>
<dbReference type="OrthoDB" id="150993at2"/>
<proteinExistence type="predicted"/>
<protein>
    <submittedName>
        <fullName evidence="1">DUF2071 domain-containing protein</fullName>
    </submittedName>
</protein>
<evidence type="ECO:0000313" key="2">
    <source>
        <dbReference type="Proteomes" id="UP000317036"/>
    </source>
</evidence>
<name>A0A559KID4_9BACL</name>
<keyword evidence="2" id="KW-1185">Reference proteome</keyword>
<organism evidence="1 2">
    <name type="scientific">Paenibacillus cremeus</name>
    <dbReference type="NCBI Taxonomy" id="2163881"/>
    <lineage>
        <taxon>Bacteria</taxon>
        <taxon>Bacillati</taxon>
        <taxon>Bacillota</taxon>
        <taxon>Bacilli</taxon>
        <taxon>Bacillales</taxon>
        <taxon>Paenibacillaceae</taxon>
        <taxon>Paenibacillus</taxon>
    </lineage>
</organism>